<organism evidence="6 7">
    <name type="scientific">Candidatus Vampirococcus lugosii</name>
    <dbReference type="NCBI Taxonomy" id="2789015"/>
    <lineage>
        <taxon>Bacteria</taxon>
        <taxon>Candidatus Absconditibacteriota</taxon>
        <taxon>Vampirococcus</taxon>
    </lineage>
</organism>
<dbReference type="PANTHER" id="PTHR43694">
    <property type="entry name" value="RIBONUCLEASE J"/>
    <property type="match status" value="1"/>
</dbReference>
<evidence type="ECO:0000256" key="4">
    <source>
        <dbReference type="ARBA" id="ARBA00022884"/>
    </source>
</evidence>
<reference evidence="6 7" key="1">
    <citation type="journal article" date="2021" name="Nat. Commun.">
        <title>Reductive evolution and unique predatory mode in the CPR bacterium Vampirococcus lugosii.</title>
        <authorList>
            <person name="Moreira D."/>
            <person name="Zivanovic Y."/>
            <person name="Lopez-Archilla A.I."/>
            <person name="Iniesto M."/>
            <person name="Lopez-Garcia P."/>
        </authorList>
    </citation>
    <scope>NUCLEOTIDE SEQUENCE [LARGE SCALE GENOMIC DNA]</scope>
    <source>
        <strain evidence="6">Chiprana</strain>
    </source>
</reference>
<dbReference type="EMBL" id="JAEDAM010000074">
    <property type="protein sequence ID" value="MBS8122337.1"/>
    <property type="molecule type" value="Genomic_DNA"/>
</dbReference>
<dbReference type="InterPro" id="IPR041636">
    <property type="entry name" value="RNase_J_C"/>
</dbReference>
<evidence type="ECO:0000256" key="3">
    <source>
        <dbReference type="ARBA" id="ARBA00022839"/>
    </source>
</evidence>
<dbReference type="Gene3D" id="3.40.50.10710">
    <property type="entry name" value="Metallo-hydrolase/oxidoreductase"/>
    <property type="match status" value="1"/>
</dbReference>
<dbReference type="Gene3D" id="3.60.15.10">
    <property type="entry name" value="Ribonuclease Z/Hydroxyacylglutathione hydrolase-like"/>
    <property type="match status" value="1"/>
</dbReference>
<evidence type="ECO:0000313" key="7">
    <source>
        <dbReference type="Proteomes" id="UP000680365"/>
    </source>
</evidence>
<dbReference type="Gene3D" id="3.10.20.580">
    <property type="match status" value="1"/>
</dbReference>
<evidence type="ECO:0000313" key="6">
    <source>
        <dbReference type="EMBL" id="MBS8122337.1"/>
    </source>
</evidence>
<dbReference type="InterPro" id="IPR055132">
    <property type="entry name" value="RNase_J_b_CASP"/>
</dbReference>
<evidence type="ECO:0000259" key="5">
    <source>
        <dbReference type="SMART" id="SM00849"/>
    </source>
</evidence>
<dbReference type="SMART" id="SM00849">
    <property type="entry name" value="Lactamase_B"/>
    <property type="match status" value="1"/>
</dbReference>
<accession>A0ABS5QMN7</accession>
<name>A0ABS5QMN7_9BACT</name>
<dbReference type="InterPro" id="IPR004613">
    <property type="entry name" value="RNase_J"/>
</dbReference>
<dbReference type="Pfam" id="PF17770">
    <property type="entry name" value="RNase_J_C"/>
    <property type="match status" value="1"/>
</dbReference>
<comment type="caution">
    <text evidence="6">The sequence shown here is derived from an EMBL/GenBank/DDBJ whole genome shotgun (WGS) entry which is preliminary data.</text>
</comment>
<dbReference type="SUPFAM" id="SSF56281">
    <property type="entry name" value="Metallo-hydrolase/oxidoreductase"/>
    <property type="match status" value="1"/>
</dbReference>
<keyword evidence="3" id="KW-0269">Exonuclease</keyword>
<dbReference type="PANTHER" id="PTHR43694:SF1">
    <property type="entry name" value="RIBONUCLEASE J"/>
    <property type="match status" value="1"/>
</dbReference>
<dbReference type="NCBIfam" id="TIGR00649">
    <property type="entry name" value="MG423"/>
    <property type="match status" value="1"/>
</dbReference>
<keyword evidence="4" id="KW-0694">RNA-binding</keyword>
<protein>
    <submittedName>
        <fullName evidence="6">Ribonuclease J</fullName>
    </submittedName>
</protein>
<dbReference type="InterPro" id="IPR042173">
    <property type="entry name" value="RNase_J_2"/>
</dbReference>
<dbReference type="RefSeq" id="WP_213349780.1">
    <property type="nucleotide sequence ID" value="NZ_JAEDAM010000074.1"/>
</dbReference>
<keyword evidence="2" id="KW-0540">Nuclease</keyword>
<evidence type="ECO:0000256" key="1">
    <source>
        <dbReference type="ARBA" id="ARBA00022490"/>
    </source>
</evidence>
<dbReference type="CDD" id="cd07714">
    <property type="entry name" value="RNaseJ_MBL-fold"/>
    <property type="match status" value="1"/>
</dbReference>
<gene>
    <name evidence="6" type="ORF">VAMP_305n30</name>
</gene>
<keyword evidence="1" id="KW-0963">Cytoplasm</keyword>
<dbReference type="InterPro" id="IPR036866">
    <property type="entry name" value="RibonucZ/Hydroxyglut_hydro"/>
</dbReference>
<keyword evidence="7" id="KW-1185">Reference proteome</keyword>
<keyword evidence="3" id="KW-0378">Hydrolase</keyword>
<dbReference type="Pfam" id="PF22505">
    <property type="entry name" value="RNase_J_b_CASP"/>
    <property type="match status" value="1"/>
</dbReference>
<dbReference type="Proteomes" id="UP000680365">
    <property type="component" value="Unassembled WGS sequence"/>
</dbReference>
<evidence type="ECO:0000256" key="2">
    <source>
        <dbReference type="ARBA" id="ARBA00022722"/>
    </source>
</evidence>
<feature type="domain" description="Metallo-beta-lactamase" evidence="5">
    <location>
        <begin position="50"/>
        <end position="247"/>
    </location>
</feature>
<dbReference type="Pfam" id="PF00753">
    <property type="entry name" value="Lactamase_B"/>
    <property type="match status" value="1"/>
</dbReference>
<proteinExistence type="predicted"/>
<dbReference type="InterPro" id="IPR001279">
    <property type="entry name" value="Metallo-B-lactamas"/>
</dbReference>
<sequence>MGEISPNSNVNINLKKNINVEKKNNIKVSTKVKKKEFPVRIGSLLGLEQVGQCIFIEYKDDIIIVDAGMEFAADEILGADYLIPDITYLKKNKNKIKGVVLTHGHLDHIGALRHILPELDYPTVYTTPLTLGIVKKTFNNASDANKVKSKIVNPDSDIIKLGCFSIEFVPVNHNIPETLALAIHTPKGLIFNSADFKIDYTPAIDKPADLGKIARIGLEGVRLYIGDSLGSERKGWAISEKVIGENLENIIKNARSRIILATFASNIGRIIQIIQNAIKYDKVIFLEGRSMINNVEICQKLGYLDVPRGCIRKLSADVDNMPPDRVVILSTGAQGEEFSGLARISRGDHTSFKLRRDDTVLMSASTIPGNEQSVGKMLNHLVVQDINLITNSELDIHASGHGYQEDHKLMLNLIKPDYFMPFYTDARLRYNHKKIALDMGMQEKNILMPALNGSVIEMYDDEILISKEKIELDTVMVDGKGIGHLSGEYVMKARKIMSENGIFALIFKIDSINKELVGNIQIESRGFVYSSEVKKIHTNVVEFAKKRYYELLKRKMSTKEILKSIKDDLGTYLFKILGRSPMIMPMFVYINRDVSGNYDDDIDAEDSLVGMTLEEQGGDYK</sequence>